<dbReference type="SUPFAM" id="SSF54768">
    <property type="entry name" value="dsRNA-binding domain-like"/>
    <property type="match status" value="3"/>
</dbReference>
<keyword evidence="1" id="KW-0694">RNA-binding</keyword>
<dbReference type="SMART" id="SM00358">
    <property type="entry name" value="DSRM"/>
    <property type="match status" value="2"/>
</dbReference>
<evidence type="ECO:0000313" key="3">
    <source>
        <dbReference type="EMBL" id="EXX50579.1"/>
    </source>
</evidence>
<dbReference type="CDD" id="cd00048">
    <property type="entry name" value="DSRM_SF"/>
    <property type="match status" value="2"/>
</dbReference>
<reference evidence="3 4" key="1">
    <citation type="submission" date="2014-02" db="EMBL/GenBank/DDBJ databases">
        <title>Single nucleus genome sequencing reveals high similarity among nuclei of an endomycorrhizal fungus.</title>
        <authorList>
            <person name="Lin K."/>
            <person name="Geurts R."/>
            <person name="Zhang Z."/>
            <person name="Limpens E."/>
            <person name="Saunders D.G."/>
            <person name="Mu D."/>
            <person name="Pang E."/>
            <person name="Cao H."/>
            <person name="Cha H."/>
            <person name="Lin T."/>
            <person name="Zhou Q."/>
            <person name="Shang Y."/>
            <person name="Li Y."/>
            <person name="Ivanov S."/>
            <person name="Sharma T."/>
            <person name="Velzen R.V."/>
            <person name="Ruijter N.D."/>
            <person name="Aanen D.K."/>
            <person name="Win J."/>
            <person name="Kamoun S."/>
            <person name="Bisseling T."/>
            <person name="Huang S."/>
        </authorList>
    </citation>
    <scope>NUCLEOTIDE SEQUENCE [LARGE SCALE GENOMIC DNA]</scope>
    <source>
        <strain evidence="4">DAOM197198w</strain>
    </source>
</reference>
<dbReference type="PROSITE" id="PS50137">
    <property type="entry name" value="DS_RBD"/>
    <property type="match status" value="1"/>
</dbReference>
<evidence type="ECO:0000256" key="1">
    <source>
        <dbReference type="PROSITE-ProRule" id="PRU00266"/>
    </source>
</evidence>
<dbReference type="HOGENOM" id="CLU_597370_0_0_1"/>
<name>A0A015J6P6_RHIIW</name>
<organism evidence="3 4">
    <name type="scientific">Rhizophagus irregularis (strain DAOM 197198w)</name>
    <name type="common">Glomus intraradices</name>
    <dbReference type="NCBI Taxonomy" id="1432141"/>
    <lineage>
        <taxon>Eukaryota</taxon>
        <taxon>Fungi</taxon>
        <taxon>Fungi incertae sedis</taxon>
        <taxon>Mucoromycota</taxon>
        <taxon>Glomeromycotina</taxon>
        <taxon>Glomeromycetes</taxon>
        <taxon>Glomerales</taxon>
        <taxon>Glomeraceae</taxon>
        <taxon>Rhizophagus</taxon>
    </lineage>
</organism>
<dbReference type="AlphaFoldDB" id="A0A015J6P6"/>
<dbReference type="Proteomes" id="UP000022910">
    <property type="component" value="Unassembled WGS sequence"/>
</dbReference>
<proteinExistence type="predicted"/>
<evidence type="ECO:0000259" key="2">
    <source>
        <dbReference type="PROSITE" id="PS50137"/>
    </source>
</evidence>
<dbReference type="GO" id="GO:0003723">
    <property type="term" value="F:RNA binding"/>
    <property type="evidence" value="ECO:0007669"/>
    <property type="project" value="UniProtKB-UniRule"/>
</dbReference>
<dbReference type="EMBL" id="JEMT01029885">
    <property type="protein sequence ID" value="EXX50579.1"/>
    <property type="molecule type" value="Genomic_DNA"/>
</dbReference>
<keyword evidence="4" id="KW-1185">Reference proteome</keyword>
<dbReference type="Gene3D" id="3.30.160.20">
    <property type="match status" value="2"/>
</dbReference>
<dbReference type="OrthoDB" id="2304797at2759"/>
<evidence type="ECO:0000313" key="4">
    <source>
        <dbReference type="Proteomes" id="UP000022910"/>
    </source>
</evidence>
<gene>
    <name evidence="3" type="ORF">RirG_269530</name>
</gene>
<sequence length="423" mass="49549">MPYNSFRKFDLDSLNKNFKNMNPVVFINVLSQKTKTKPPIYTFITNEKNDFCCKLEYNGKTFKGKDYQQNKQMAKHYATRKAVKYLIDNLPAKLVKEITQATLNAVQLPRKKGKVGESEVLPSIRWYQRTLNQFPQKRPVVLLLEFCQYHKLGFPIYHENLDERGRYKFDLRVGSREFKPNRSFLHVPKSKDHVAEKGFIALFSDFCYKEQRELDTRKAQNGKYGFHSNYFRPTVCPSQNAPGSTYISSELGSPFASAFTEYYLQKQSHNQQTSISESWTVLNEGNEEAVDMEIDEIDDVYYSRVLLEAEPKQEGFRDLILKIVRSHGYHPYLPPPPCNSEPMQIRKKSFIYKKYVSLLHEICQAKKWEKPTYNIEDVEGGFKCSIRGKDFNFMSNKICYTKSNAMEEAARMAYRFFGKERTN</sequence>
<protein>
    <recommendedName>
        <fullName evidence="2">DRBM domain-containing protein</fullName>
    </recommendedName>
</protein>
<feature type="domain" description="DRBM" evidence="2">
    <location>
        <begin position="22"/>
        <end position="88"/>
    </location>
</feature>
<dbReference type="InterPro" id="IPR014720">
    <property type="entry name" value="dsRBD_dom"/>
</dbReference>
<accession>A0A015J6P6</accession>
<comment type="caution">
    <text evidence="3">The sequence shown here is derived from an EMBL/GenBank/DDBJ whole genome shotgun (WGS) entry which is preliminary data.</text>
</comment>